<feature type="chain" id="PRO_5012660830" evidence="1">
    <location>
        <begin position="16"/>
        <end position="813"/>
    </location>
</feature>
<protein>
    <submittedName>
        <fullName evidence="2">Uncharacterized protein</fullName>
    </submittedName>
</protein>
<keyword evidence="1" id="KW-0732">Signal</keyword>
<accession>A0A1Q9D9T6</accession>
<dbReference type="AlphaFoldDB" id="A0A1Q9D9T6"/>
<comment type="caution">
    <text evidence="2">The sequence shown here is derived from an EMBL/GenBank/DDBJ whole genome shotgun (WGS) entry which is preliminary data.</text>
</comment>
<evidence type="ECO:0000256" key="1">
    <source>
        <dbReference type="SAM" id="SignalP"/>
    </source>
</evidence>
<feature type="signal peptide" evidence="1">
    <location>
        <begin position="1"/>
        <end position="15"/>
    </location>
</feature>
<evidence type="ECO:0000313" key="2">
    <source>
        <dbReference type="EMBL" id="OLP91931.1"/>
    </source>
</evidence>
<gene>
    <name evidence="2" type="ORF">AK812_SmicGene26319</name>
</gene>
<evidence type="ECO:0000313" key="3">
    <source>
        <dbReference type="Proteomes" id="UP000186817"/>
    </source>
</evidence>
<keyword evidence="3" id="KW-1185">Reference proteome</keyword>
<dbReference type="Proteomes" id="UP000186817">
    <property type="component" value="Unassembled WGS sequence"/>
</dbReference>
<proteinExistence type="predicted"/>
<organism evidence="2 3">
    <name type="scientific">Symbiodinium microadriaticum</name>
    <name type="common">Dinoflagellate</name>
    <name type="synonym">Zooxanthella microadriatica</name>
    <dbReference type="NCBI Taxonomy" id="2951"/>
    <lineage>
        <taxon>Eukaryota</taxon>
        <taxon>Sar</taxon>
        <taxon>Alveolata</taxon>
        <taxon>Dinophyceae</taxon>
        <taxon>Suessiales</taxon>
        <taxon>Symbiodiniaceae</taxon>
        <taxon>Symbiodinium</taxon>
    </lineage>
</organism>
<sequence>MRVLGLFAGLASAAAVSPSVCGSHPEAVPDCDKPDKGSCGNACCVAELDLAVDPAKAYAQTLDALKGLKEDGFSYVTGGDPNPGDDLRPYNVSKPKPFKFIFQGRHDAPKYKGPNADILDFAIYESGSGSVLRMYSLSRIHGALGDAGQNYKTLAFLAQKLTSNKPTPVHGCGLPAASSPVSIQRGGFFDLAMQTSSSVCGPSPSKVPDCDKPDMGSCGNACCMAELDLAVDPAKAYAQTLDVLKGLKEDGFSYVTGGDPNPGDDLRPYNITEPKSFKFIFQGRHDAPKYKGPNADILDFAIYESGSGSVLRMFSLSRIHGALGDAGQNYKTLSFMAEKLDASKKPVPKYGCGLTTSAHVDILLTLKNSESSFQVQEQFIARPGVRLLLIQRAKTRQLEDLEGLVDFLEAEILQYGLHPLVAIAGESGDLAGRAQFKPADILVGPSGNELGLGAFMREVINCKERLNANPGSLVGHVAVRAHLHHLCMSVNKGRFYEVQCFSDQLMSTAAAAAVVVRSNSTQAALHQHDSSLGEMPKMPWVWVCDQKAPAKPKKLPVPKYFQHGNEHAGKLTWESILRWLSRGVERQVTSIWIAAERPGGSDWSLDEVAVLDSSPFKDGTLVVVCCANERLNPNLSGLLPAPAKLRMRLSDAAQAQSAKMWKSAKSRMMATMALSRATNVFSKRNSDHSDESSLWTRSWDDTSGTGSVSLKSAIKKDVGKKKLRFHIEGGEAEESFLELLPPVSADPPAADLNKPKTPWLLHAMDIEPCGDHAVSRGTQTETVAKESPRPCCRFGACGYGVEEEEETEVWLTA</sequence>
<reference evidence="2 3" key="1">
    <citation type="submission" date="2016-02" db="EMBL/GenBank/DDBJ databases">
        <title>Genome analysis of coral dinoflagellate symbionts highlights evolutionary adaptations to a symbiotic lifestyle.</title>
        <authorList>
            <person name="Aranda M."/>
            <person name="Li Y."/>
            <person name="Liew Y.J."/>
            <person name="Baumgarten S."/>
            <person name="Simakov O."/>
            <person name="Wilson M."/>
            <person name="Piel J."/>
            <person name="Ashoor H."/>
            <person name="Bougouffa S."/>
            <person name="Bajic V.B."/>
            <person name="Ryu T."/>
            <person name="Ravasi T."/>
            <person name="Bayer T."/>
            <person name="Micklem G."/>
            <person name="Kim H."/>
            <person name="Bhak J."/>
            <person name="Lajeunesse T.C."/>
            <person name="Voolstra C.R."/>
        </authorList>
    </citation>
    <scope>NUCLEOTIDE SEQUENCE [LARGE SCALE GENOMIC DNA]</scope>
    <source>
        <strain evidence="2 3">CCMP2467</strain>
    </source>
</reference>
<dbReference type="OrthoDB" id="10453881at2759"/>
<dbReference type="EMBL" id="LSRX01000643">
    <property type="protein sequence ID" value="OLP91931.1"/>
    <property type="molecule type" value="Genomic_DNA"/>
</dbReference>
<dbReference type="PANTHER" id="PTHR38564:SF1">
    <property type="match status" value="1"/>
</dbReference>
<dbReference type="PANTHER" id="PTHR38564">
    <property type="entry name" value="SI:CH73-250A16.5-RELATED"/>
    <property type="match status" value="1"/>
</dbReference>
<name>A0A1Q9D9T6_SYMMI</name>